<feature type="domain" description="C-type lectin" evidence="4">
    <location>
        <begin position="148"/>
        <end position="321"/>
    </location>
</feature>
<gene>
    <name evidence="5" type="primary">YLEC44</name>
</gene>
<keyword evidence="6" id="KW-1185">Reference proteome</keyword>
<sequence length="336" mass="36720">MQSVQIPVLKHKVSTPAEGERLNHSSEHKAAPEPPAHQRRRIPTGSDPQLPEEDVQILLLESNTSTPAMGEGDQQETFSEPKAALQPLGQSGGQQWGSWCHVTGRRRSRVQLIASCAALGTLSLVLVVISTACRQVPVPPFPDFAHVCPNAWVGFQGKCYYFSKEENDWNSSREHCNAHGASLATIGSAEEMVRWGHEPKALGNGRGAMAQPSPTGQSVRPAVQATFFHGLSLGWGPSPGATAVVYRGPPGSGLVLHHEPFLPFLPQKRQPQLFSAHRGAFAILLPLGHRFELRGGGRCAYLNGDRISSSLCHLHKHWVCSRADHYVLWKQKVHPQ</sequence>
<keyword evidence="3" id="KW-0472">Membrane</keyword>
<dbReference type="GlyGen" id="A0A8V0XEL4">
    <property type="glycosylation" value="1 site"/>
</dbReference>
<accession>A0A8V0XEL4</accession>
<dbReference type="Ensembl" id="ENSGALT00010004727.1">
    <property type="protein sequence ID" value="ENSGALP00010002846.1"/>
    <property type="gene ID" value="ENSGALG00010002106.1"/>
</dbReference>
<reference evidence="5" key="1">
    <citation type="submission" date="2020-11" db="EMBL/GenBank/DDBJ databases">
        <title>Gallus gallus (Chicken) genome, bGalGal1, GRCg7b, maternal haplotype autosomes + Z &amp; W.</title>
        <authorList>
            <person name="Warren W."/>
            <person name="Formenti G."/>
            <person name="Fedrigo O."/>
            <person name="Haase B."/>
            <person name="Mountcastle J."/>
            <person name="Balacco J."/>
            <person name="Tracey A."/>
            <person name="Schneider V."/>
            <person name="Okimoto R."/>
            <person name="Cheng H."/>
            <person name="Hawken R."/>
            <person name="Howe K."/>
            <person name="Jarvis E.D."/>
        </authorList>
    </citation>
    <scope>NUCLEOTIDE SEQUENCE [LARGE SCALE GENOMIC DNA]</scope>
    <source>
        <strain evidence="5">Broiler</strain>
    </source>
</reference>
<organism evidence="5 6">
    <name type="scientific">Gallus gallus</name>
    <name type="common">Chicken</name>
    <dbReference type="NCBI Taxonomy" id="9031"/>
    <lineage>
        <taxon>Eukaryota</taxon>
        <taxon>Metazoa</taxon>
        <taxon>Chordata</taxon>
        <taxon>Craniata</taxon>
        <taxon>Vertebrata</taxon>
        <taxon>Euteleostomi</taxon>
        <taxon>Archelosauria</taxon>
        <taxon>Archosauria</taxon>
        <taxon>Dinosauria</taxon>
        <taxon>Saurischia</taxon>
        <taxon>Theropoda</taxon>
        <taxon>Coelurosauria</taxon>
        <taxon>Aves</taxon>
        <taxon>Neognathae</taxon>
        <taxon>Galloanserae</taxon>
        <taxon>Galliformes</taxon>
        <taxon>Phasianidae</taxon>
        <taxon>Phasianinae</taxon>
        <taxon>Gallus</taxon>
    </lineage>
</organism>
<dbReference type="GeneTree" id="ENSGT00940000162705"/>
<name>A0A8V0XEL4_CHICK</name>
<dbReference type="InterPro" id="IPR001304">
    <property type="entry name" value="C-type_lectin-like"/>
</dbReference>
<feature type="transmembrane region" description="Helical" evidence="3">
    <location>
        <begin position="112"/>
        <end position="132"/>
    </location>
</feature>
<dbReference type="PANTHER" id="PTHR45710:SF35">
    <property type="entry name" value="C-TYPE LECTIN DOMAIN FAMILY 2 MEMBER D"/>
    <property type="match status" value="1"/>
</dbReference>
<evidence type="ECO:0000256" key="2">
    <source>
        <dbReference type="SAM" id="MobiDB-lite"/>
    </source>
</evidence>
<keyword evidence="3" id="KW-1133">Transmembrane helix</keyword>
<evidence type="ECO:0000313" key="5">
    <source>
        <dbReference type="Ensembl" id="ENSGALP00010002846.1"/>
    </source>
</evidence>
<reference evidence="5" key="3">
    <citation type="submission" date="2025-09" db="UniProtKB">
        <authorList>
            <consortium name="Ensembl"/>
        </authorList>
    </citation>
    <scope>IDENTIFICATION</scope>
    <source>
        <strain evidence="5">broiler</strain>
    </source>
</reference>
<dbReference type="InterPro" id="IPR016187">
    <property type="entry name" value="CTDL_fold"/>
</dbReference>
<dbReference type="SUPFAM" id="SSF56436">
    <property type="entry name" value="C-type lectin-like"/>
    <property type="match status" value="1"/>
</dbReference>
<dbReference type="OrthoDB" id="9028748at2759"/>
<dbReference type="Proteomes" id="UP000000539">
    <property type="component" value="Chromosome 16"/>
</dbReference>
<evidence type="ECO:0000313" key="6">
    <source>
        <dbReference type="Proteomes" id="UP000000539"/>
    </source>
</evidence>
<comment type="subcellular location">
    <subcellularLocation>
        <location evidence="1">Cell membrane</location>
        <topology evidence="1">Single-pass type II membrane protein</topology>
    </subcellularLocation>
</comment>
<dbReference type="GO" id="GO:0005886">
    <property type="term" value="C:plasma membrane"/>
    <property type="evidence" value="ECO:0007669"/>
    <property type="project" value="UniProtKB-SubCell"/>
</dbReference>
<dbReference type="SMART" id="SM00034">
    <property type="entry name" value="CLECT"/>
    <property type="match status" value="1"/>
</dbReference>
<evidence type="ECO:0000256" key="1">
    <source>
        <dbReference type="ARBA" id="ARBA00004401"/>
    </source>
</evidence>
<proteinExistence type="predicted"/>
<protein>
    <recommendedName>
        <fullName evidence="4">C-type lectin domain-containing protein</fullName>
    </recommendedName>
</protein>
<feature type="region of interest" description="Disordered" evidence="2">
    <location>
        <begin position="1"/>
        <end position="50"/>
    </location>
</feature>
<dbReference type="PANTHER" id="PTHR45710">
    <property type="entry name" value="C-TYPE LECTIN DOMAIN-CONTAINING PROTEIN 180"/>
    <property type="match status" value="1"/>
</dbReference>
<dbReference type="AlphaFoldDB" id="A0A8V0XEL4"/>
<dbReference type="Gene3D" id="3.10.100.10">
    <property type="entry name" value="Mannose-Binding Protein A, subunit A"/>
    <property type="match status" value="1"/>
</dbReference>
<evidence type="ECO:0000259" key="4">
    <source>
        <dbReference type="SMART" id="SM00034"/>
    </source>
</evidence>
<dbReference type="InterPro" id="IPR050828">
    <property type="entry name" value="C-type_lectin/matrix_domain"/>
</dbReference>
<evidence type="ECO:0000256" key="3">
    <source>
        <dbReference type="SAM" id="Phobius"/>
    </source>
</evidence>
<keyword evidence="3" id="KW-0812">Transmembrane</keyword>
<dbReference type="InterPro" id="IPR016186">
    <property type="entry name" value="C-type_lectin-like/link_sf"/>
</dbReference>
<feature type="compositionally biased region" description="Basic and acidic residues" evidence="2">
    <location>
        <begin position="18"/>
        <end position="31"/>
    </location>
</feature>
<reference evidence="5" key="2">
    <citation type="submission" date="2025-08" db="UniProtKB">
        <authorList>
            <consortium name="Ensembl"/>
        </authorList>
    </citation>
    <scope>IDENTIFICATION</scope>
    <source>
        <strain evidence="5">broiler</strain>
    </source>
</reference>